<protein>
    <submittedName>
        <fullName evidence="3">Putative regulator of septum formation</fullName>
    </submittedName>
</protein>
<gene>
    <name evidence="3" type="ORF">CLV30_106192</name>
</gene>
<dbReference type="AlphaFoldDB" id="A0A2P8E434"/>
<reference evidence="3 4" key="1">
    <citation type="submission" date="2018-03" db="EMBL/GenBank/DDBJ databases">
        <title>Genomic Encyclopedia of Archaeal and Bacterial Type Strains, Phase II (KMG-II): from individual species to whole genera.</title>
        <authorList>
            <person name="Goeker M."/>
        </authorList>
    </citation>
    <scope>NUCLEOTIDE SEQUENCE [LARGE SCALE GENOMIC DNA]</scope>
    <source>
        <strain evidence="3 4">DSM 45211</strain>
    </source>
</reference>
<accession>A0A2P8E434</accession>
<dbReference type="EMBL" id="PYGE01000006">
    <property type="protein sequence ID" value="PSL04187.1"/>
    <property type="molecule type" value="Genomic_DNA"/>
</dbReference>
<proteinExistence type="predicted"/>
<name>A0A2P8E434_9ACTN</name>
<organism evidence="3 4">
    <name type="scientific">Haloactinopolyspora alba</name>
    <dbReference type="NCBI Taxonomy" id="648780"/>
    <lineage>
        <taxon>Bacteria</taxon>
        <taxon>Bacillati</taxon>
        <taxon>Actinomycetota</taxon>
        <taxon>Actinomycetes</taxon>
        <taxon>Jiangellales</taxon>
        <taxon>Jiangellaceae</taxon>
        <taxon>Haloactinopolyspora</taxon>
    </lineage>
</organism>
<dbReference type="PROSITE" id="PS51257">
    <property type="entry name" value="PROKAR_LIPOPROTEIN"/>
    <property type="match status" value="1"/>
</dbReference>
<dbReference type="RefSeq" id="WP_165358509.1">
    <property type="nucleotide sequence ID" value="NZ_ML142900.1"/>
</dbReference>
<keyword evidence="1" id="KW-0732">Signal</keyword>
<keyword evidence="4" id="KW-1185">Reference proteome</keyword>
<feature type="chain" id="PRO_5015158111" evidence="1">
    <location>
        <begin position="25"/>
        <end position="161"/>
    </location>
</feature>
<dbReference type="Proteomes" id="UP000243528">
    <property type="component" value="Unassembled WGS sequence"/>
</dbReference>
<feature type="signal peptide" evidence="1">
    <location>
        <begin position="1"/>
        <end position="24"/>
    </location>
</feature>
<dbReference type="InterPro" id="IPR026004">
    <property type="entry name" value="Septum_form"/>
</dbReference>
<evidence type="ECO:0000256" key="1">
    <source>
        <dbReference type="SAM" id="SignalP"/>
    </source>
</evidence>
<dbReference type="Pfam" id="PF13845">
    <property type="entry name" value="Septum_form"/>
    <property type="match status" value="1"/>
</dbReference>
<evidence type="ECO:0000259" key="2">
    <source>
        <dbReference type="Pfam" id="PF13845"/>
    </source>
</evidence>
<comment type="caution">
    <text evidence="3">The sequence shown here is derived from an EMBL/GenBank/DDBJ whole genome shotgun (WGS) entry which is preliminary data.</text>
</comment>
<evidence type="ECO:0000313" key="4">
    <source>
        <dbReference type="Proteomes" id="UP000243528"/>
    </source>
</evidence>
<feature type="domain" description="Septum formation-related" evidence="2">
    <location>
        <begin position="23"/>
        <end position="143"/>
    </location>
</feature>
<evidence type="ECO:0000313" key="3">
    <source>
        <dbReference type="EMBL" id="PSL04187.1"/>
    </source>
</evidence>
<sequence length="161" mass="17125">MARTIRAIAAVAGAVAVFATVSCSGDDEPQRDPSGNVTETADSADVFDIKVGDCLGDVDNADEVTDVVLAPCEDEHTHEVYAIAEVPDGQFPGADAFQNRATKQCGARFAEFVGVAWKNSELDYNWLQPTEESWEQGDRQIVCLAYDPAGPVTGTLEGAGR</sequence>